<dbReference type="InterPro" id="IPR006140">
    <property type="entry name" value="D-isomer_DH_NAD-bd"/>
</dbReference>
<dbReference type="SUPFAM" id="SSF51735">
    <property type="entry name" value="NAD(P)-binding Rossmann-fold domains"/>
    <property type="match status" value="1"/>
</dbReference>
<comment type="caution">
    <text evidence="6">The sequence shown here is derived from an EMBL/GenBank/DDBJ whole genome shotgun (WGS) entry which is preliminary data.</text>
</comment>
<evidence type="ECO:0000313" key="7">
    <source>
        <dbReference type="Proteomes" id="UP000528460"/>
    </source>
</evidence>
<dbReference type="GO" id="GO:0051287">
    <property type="term" value="F:NAD binding"/>
    <property type="evidence" value="ECO:0007669"/>
    <property type="project" value="InterPro"/>
</dbReference>
<feature type="domain" description="S-adenosyl-L-homocysteine hydrolase NAD binding" evidence="5">
    <location>
        <begin position="133"/>
        <end position="258"/>
    </location>
</feature>
<dbReference type="InterPro" id="IPR058205">
    <property type="entry name" value="D-LDH-like"/>
</dbReference>
<proteinExistence type="inferred from homology"/>
<dbReference type="PANTHER" id="PTHR43026:SF1">
    <property type="entry name" value="2-HYDROXYACID DEHYDROGENASE HOMOLOG 1-RELATED"/>
    <property type="match status" value="1"/>
</dbReference>
<dbReference type="RefSeq" id="WP_171419913.1">
    <property type="nucleotide sequence ID" value="NZ_JABFJW010000268.1"/>
</dbReference>
<comment type="similarity">
    <text evidence="1 4">Belongs to the D-isomer specific 2-hydroxyacid dehydrogenase family.</text>
</comment>
<dbReference type="InterPro" id="IPR036291">
    <property type="entry name" value="NAD(P)-bd_dom_sf"/>
</dbReference>
<evidence type="ECO:0000259" key="5">
    <source>
        <dbReference type="SMART" id="SM00997"/>
    </source>
</evidence>
<dbReference type="Gene3D" id="3.40.50.720">
    <property type="entry name" value="NAD(P)-binding Rossmann-like Domain"/>
    <property type="match status" value="2"/>
</dbReference>
<reference evidence="6 7" key="1">
    <citation type="submission" date="2020-05" db="EMBL/GenBank/DDBJ databases">
        <authorList>
            <person name="Whitworth D."/>
        </authorList>
    </citation>
    <scope>NUCLEOTIDE SEQUENCE [LARGE SCALE GENOMIC DNA]</scope>
    <source>
        <strain evidence="6 7">CA046A</strain>
    </source>
</reference>
<keyword evidence="3" id="KW-0520">NAD</keyword>
<keyword evidence="2 4" id="KW-0560">Oxidoreductase</keyword>
<dbReference type="InterPro" id="IPR029753">
    <property type="entry name" value="D-isomer_DH_CS"/>
</dbReference>
<dbReference type="SUPFAM" id="SSF52283">
    <property type="entry name" value="Formate/glycerate dehydrogenase catalytic domain-like"/>
    <property type="match status" value="1"/>
</dbReference>
<dbReference type="CDD" id="cd12183">
    <property type="entry name" value="LDH_like_2"/>
    <property type="match status" value="1"/>
</dbReference>
<accession>A0A7Y4JX77</accession>
<dbReference type="InterPro" id="IPR006139">
    <property type="entry name" value="D-isomer_2_OHA_DH_cat_dom"/>
</dbReference>
<dbReference type="Proteomes" id="UP000528460">
    <property type="component" value="Unassembled WGS sequence"/>
</dbReference>
<dbReference type="GO" id="GO:0008720">
    <property type="term" value="F:D-lactate dehydrogenase (NAD+) activity"/>
    <property type="evidence" value="ECO:0007669"/>
    <property type="project" value="TreeGrafter"/>
</dbReference>
<dbReference type="Pfam" id="PF00389">
    <property type="entry name" value="2-Hacid_dh"/>
    <property type="match status" value="1"/>
</dbReference>
<dbReference type="PROSITE" id="PS00670">
    <property type="entry name" value="D_2_HYDROXYACID_DH_2"/>
    <property type="match status" value="1"/>
</dbReference>
<evidence type="ECO:0000256" key="2">
    <source>
        <dbReference type="ARBA" id="ARBA00023002"/>
    </source>
</evidence>
<sequence>MRIAFFDTHRFDRTAFEAANAAFGHALTWFEPRLTSQTVGLAAGFPAVCSFVNDRLDGPCLQALAAGGTRLVALRSAGFNHVDLEAAGRLGMTVVRVPEYSPQAVAEHTAALVLALNRKVHRAYARVREWNFSLDGLVGFDLHGKTVALVGLGRIGRATARIFHGFGCRLLAVDPRLSEGDATALGLEPVTLEDALARADVVSLHVPLTPATRHLIDAAALARMKPGAMLINTGRGALIDSHALLAALKSGHLGAAGLDVYEEEEGIFFQDLSGQVLQDDVLARLLTFPNVLVTAHQAFLTREALDAIARTTLESVTRFERGEPLGVTEVRAEQVLPR</sequence>
<evidence type="ECO:0000313" key="6">
    <source>
        <dbReference type="EMBL" id="NOK12856.1"/>
    </source>
</evidence>
<evidence type="ECO:0000256" key="3">
    <source>
        <dbReference type="ARBA" id="ARBA00023027"/>
    </source>
</evidence>
<evidence type="ECO:0000256" key="4">
    <source>
        <dbReference type="RuleBase" id="RU003719"/>
    </source>
</evidence>
<dbReference type="Pfam" id="PF02826">
    <property type="entry name" value="2-Hacid_dh_C"/>
    <property type="match status" value="1"/>
</dbReference>
<dbReference type="PANTHER" id="PTHR43026">
    <property type="entry name" value="2-HYDROXYACID DEHYDROGENASE HOMOLOG 1-RELATED"/>
    <property type="match status" value="1"/>
</dbReference>
<dbReference type="PROSITE" id="PS00671">
    <property type="entry name" value="D_2_HYDROXYACID_DH_3"/>
    <property type="match status" value="1"/>
</dbReference>
<protein>
    <submittedName>
        <fullName evidence="6">2-hydroxyacid dehydrogenase</fullName>
    </submittedName>
</protein>
<dbReference type="InterPro" id="IPR015878">
    <property type="entry name" value="Ado_hCys_hydrolase_NAD-bd"/>
</dbReference>
<dbReference type="SMART" id="SM00997">
    <property type="entry name" value="AdoHcyase_NAD"/>
    <property type="match status" value="1"/>
</dbReference>
<dbReference type="AlphaFoldDB" id="A0A7Y4JX77"/>
<gene>
    <name evidence="6" type="ORF">HNS30_27815</name>
</gene>
<dbReference type="EMBL" id="JABFJW010000268">
    <property type="protein sequence ID" value="NOK12856.1"/>
    <property type="molecule type" value="Genomic_DNA"/>
</dbReference>
<organism evidence="6 7">
    <name type="scientific">Corallococcus exercitus</name>
    <dbReference type="NCBI Taxonomy" id="2316736"/>
    <lineage>
        <taxon>Bacteria</taxon>
        <taxon>Pseudomonadati</taxon>
        <taxon>Myxococcota</taxon>
        <taxon>Myxococcia</taxon>
        <taxon>Myxococcales</taxon>
        <taxon>Cystobacterineae</taxon>
        <taxon>Myxococcaceae</taxon>
        <taxon>Corallococcus</taxon>
    </lineage>
</organism>
<name>A0A7Y4JX77_9BACT</name>
<evidence type="ECO:0000256" key="1">
    <source>
        <dbReference type="ARBA" id="ARBA00005854"/>
    </source>
</evidence>